<evidence type="ECO:0000313" key="1">
    <source>
        <dbReference type="EMBL" id="BDP43193.1"/>
    </source>
</evidence>
<evidence type="ECO:0008006" key="3">
    <source>
        <dbReference type="Google" id="ProtNLM"/>
    </source>
</evidence>
<protein>
    <recommendedName>
        <fullName evidence="3">Adhesin domain-containing protein</fullName>
    </recommendedName>
</protein>
<dbReference type="Proteomes" id="UP001064971">
    <property type="component" value="Chromosome"/>
</dbReference>
<keyword evidence="2" id="KW-1185">Reference proteome</keyword>
<reference evidence="1" key="1">
    <citation type="submission" date="2022-07" db="EMBL/GenBank/DDBJ databases">
        <title>Complete Genome Sequence of the Radioresistant Bacterium Deinococcus aetherius ST0316, Isolated from the Air Dust collected in Lower Stratosphere above Japan.</title>
        <authorList>
            <person name="Satoh K."/>
            <person name="Hagiwara K."/>
            <person name="Katsumata K."/>
            <person name="Kubo A."/>
            <person name="Yokobori S."/>
            <person name="Yamagishi A."/>
            <person name="Oono Y."/>
            <person name="Narumi I."/>
        </authorList>
    </citation>
    <scope>NUCLEOTIDE SEQUENCE</scope>
    <source>
        <strain evidence="1">ST0316</strain>
    </source>
</reference>
<evidence type="ECO:0000313" key="2">
    <source>
        <dbReference type="Proteomes" id="UP001064971"/>
    </source>
</evidence>
<organism evidence="1 2">
    <name type="scientific">Deinococcus aetherius</name>
    <dbReference type="NCBI Taxonomy" id="200252"/>
    <lineage>
        <taxon>Bacteria</taxon>
        <taxon>Thermotogati</taxon>
        <taxon>Deinococcota</taxon>
        <taxon>Deinococci</taxon>
        <taxon>Deinococcales</taxon>
        <taxon>Deinococcaceae</taxon>
        <taxon>Deinococcus</taxon>
    </lineage>
</organism>
<name>A0ABN6RME2_9DEIO</name>
<gene>
    <name evidence="1" type="ORF">DAETH_31620</name>
</gene>
<proteinExistence type="predicted"/>
<sequence length="293" mass="30175">MNEHANDSFRAQVGRLVAEGKLTPEEAAGLLEGEERVVDTVSPREAAGADAALAGETPPDLDLQVHGYSLTVLHDPSVMRPQLSANYDGEVTLTATSNGWRVDRAKRRDGLPVKAILSLPFAPRHVQARIHGGNLQLPDLSGEAHVEVHGGNVRMGRAASLTANVHGGNLKAAEMGGPTHLNIHGGGLSLEGARTLNASVHGGNLRWAGQLTGGDHRVEVNAGNVSLSLLPGSSVRVNAEVTVGGFMANFPTNKSGGFVNARHTGQVGDGAASLSCQVTAGQLMVNAASGGTA</sequence>
<dbReference type="EMBL" id="AP026560">
    <property type="protein sequence ID" value="BDP43193.1"/>
    <property type="molecule type" value="Genomic_DNA"/>
</dbReference>
<accession>A0ABN6RME2</accession>
<dbReference type="RefSeq" id="WP_264775852.1">
    <property type="nucleotide sequence ID" value="NZ_AP026560.1"/>
</dbReference>